<protein>
    <submittedName>
        <fullName evidence="1">DUF861 domain-containing protein</fullName>
    </submittedName>
</protein>
<dbReference type="OrthoDB" id="3828611at2"/>
<accession>A0A5C0SDK5</accession>
<dbReference type="EMBL" id="CP042243">
    <property type="protein sequence ID" value="QEK12635.1"/>
    <property type="molecule type" value="Genomic_DNA"/>
</dbReference>
<dbReference type="InterPro" id="IPR011051">
    <property type="entry name" value="RmlC_Cupin_sf"/>
</dbReference>
<dbReference type="InterPro" id="IPR014710">
    <property type="entry name" value="RmlC-like_jellyroll"/>
</dbReference>
<evidence type="ECO:0000313" key="1">
    <source>
        <dbReference type="EMBL" id="QEK12635.1"/>
    </source>
</evidence>
<dbReference type="InterPro" id="IPR010424">
    <property type="entry name" value="EutQ"/>
</dbReference>
<name>A0A5C0SDK5_CRATE</name>
<dbReference type="AlphaFoldDB" id="A0A5C0SDK5"/>
<keyword evidence="2" id="KW-1185">Reference proteome</keyword>
<organism evidence="1 2">
    <name type="scientific">Crassaminicella thermophila</name>
    <dbReference type="NCBI Taxonomy" id="2599308"/>
    <lineage>
        <taxon>Bacteria</taxon>
        <taxon>Bacillati</taxon>
        <taxon>Bacillota</taxon>
        <taxon>Clostridia</taxon>
        <taxon>Eubacteriales</taxon>
        <taxon>Clostridiaceae</taxon>
        <taxon>Crassaminicella</taxon>
    </lineage>
</organism>
<reference evidence="1 2" key="1">
    <citation type="submission" date="2019-07" db="EMBL/GenBank/DDBJ databases">
        <title>Complete genome of Crassaminicella thermophila SY095.</title>
        <authorList>
            <person name="Li X."/>
        </authorList>
    </citation>
    <scope>NUCLEOTIDE SEQUENCE [LARGE SCALE GENOMIC DNA]</scope>
    <source>
        <strain evidence="1 2">SY095</strain>
    </source>
</reference>
<dbReference type="Gene3D" id="2.60.120.10">
    <property type="entry name" value="Jelly Rolls"/>
    <property type="match status" value="1"/>
</dbReference>
<dbReference type="Pfam" id="PF06249">
    <property type="entry name" value="EutQ"/>
    <property type="match status" value="1"/>
</dbReference>
<sequence>MIKHVNEKVIEEIVKRIVAEQISAKKVGFVKNIDKSGVLSIKTETVKCEKFDTGKKEDQVYLKDILTLDESPRLGCGIMEMKKSKFDWVLNYDEIDYVIDGTLEIVIEDRRVVGNKGDIIMIPKGTPIQFCVPDYARFMYVTYPANWQEMESADR</sequence>
<dbReference type="SUPFAM" id="SSF51182">
    <property type="entry name" value="RmlC-like cupins"/>
    <property type="match status" value="1"/>
</dbReference>
<gene>
    <name evidence="1" type="ORF">FQB35_10010</name>
</gene>
<dbReference type="PANTHER" id="PTHR36169">
    <property type="entry name" value="ETHANOLAMINE UTILIZATION PROTEIN EUTQ"/>
    <property type="match status" value="1"/>
</dbReference>
<evidence type="ECO:0000313" key="2">
    <source>
        <dbReference type="Proteomes" id="UP000324646"/>
    </source>
</evidence>
<proteinExistence type="predicted"/>
<dbReference type="Proteomes" id="UP000324646">
    <property type="component" value="Chromosome"/>
</dbReference>
<dbReference type="KEGG" id="crs:FQB35_10010"/>
<dbReference type="PANTHER" id="PTHR36169:SF1">
    <property type="entry name" value="ACETATE KINASE EUTQ"/>
    <property type="match status" value="1"/>
</dbReference>
<dbReference type="CDD" id="cd02228">
    <property type="entry name" value="cupin_EutQ"/>
    <property type="match status" value="1"/>
</dbReference>